<comment type="caution">
    <text evidence="1">Lacks conserved residue(s) required for the propagation of feature annotation.</text>
</comment>
<dbReference type="SMART" id="SM00567">
    <property type="entry name" value="EZ_HEAT"/>
    <property type="match status" value="3"/>
</dbReference>
<dbReference type="Gene3D" id="1.25.10.10">
    <property type="entry name" value="Leucine-rich Repeat Variant"/>
    <property type="match status" value="1"/>
</dbReference>
<gene>
    <name evidence="5" type="ORF">Pla133_36980</name>
</gene>
<dbReference type="AlphaFoldDB" id="A0A518BNP5"/>
<keyword evidence="2" id="KW-0802">TPR repeat</keyword>
<dbReference type="InterPro" id="IPR019734">
    <property type="entry name" value="TPR_rpt"/>
</dbReference>
<keyword evidence="3" id="KW-0732">Signal</keyword>
<evidence type="ECO:0000313" key="6">
    <source>
        <dbReference type="Proteomes" id="UP000316921"/>
    </source>
</evidence>
<keyword evidence="6" id="KW-1185">Reference proteome</keyword>
<dbReference type="PROSITE" id="PS50110">
    <property type="entry name" value="RESPONSE_REGULATORY"/>
    <property type="match status" value="1"/>
</dbReference>
<accession>A0A518BNP5</accession>
<dbReference type="InterPro" id="IPR004155">
    <property type="entry name" value="PBS_lyase_HEAT"/>
</dbReference>
<dbReference type="InterPro" id="IPR011989">
    <property type="entry name" value="ARM-like"/>
</dbReference>
<sequence length="712" mass="73196" precursor="true">MMRFSRPLGLLTVAAALAVATPSAAAFQDSEVQELFRQGLRALEQNDDEGAVSAFQQVLALDPSREDAYQLWKSIDNDVWLDLMVREGQMQLAAERILELARAGRAEAQNDPAAIRQMLGQLLQNADDVIARRQIAATLAAKHGEYVVPAMLPALGDAGNDERRVLFMRALEEMGHVVVMPLIEATSSPEPRLRRHVALALGRLGDRRALGTLMLLARGDEDTQVRLAAEQALSSMVGEASGAVSAADMLTAEGLDYALERDRVLGPYGRSAVVWRWSGDGLVGVETDGAFFALEVAKRRLARALDADPSSVAARSALALAGAKGVVKLEAIEAAGGDADDMRSRVENGHLQALAVGSAALDGALRIALEAGDEAASVGLLRALADTADSIGDGVRAALGSPELRVRGEAALAVAHATLRGADGGAMGAAVDALAACAGQEVLRQAIVIDSDAARARRVAEALGGRGMSVAVAPNGVLGLRLILDVASADVVLVGSELSDLTADRILDQVANQPNLDGVPVVLLTRSAELGDAYGDRVAGVVTSPDELASTVEPLLTDRLSQGQKMANDLAARACAAIDALAASGRADALAGAADSLAVAAGRDVDAVAIPALGALARVGDGSSVDKVVGVAADGDRTDAARIAAADCLAALFRRGARPDNASFGSLSGVVSSDASIQVRAAAARALGALDDPTGGELSRSILGDLDPMVSE</sequence>
<dbReference type="KEGG" id="pbap:Pla133_36980"/>
<evidence type="ECO:0000259" key="4">
    <source>
        <dbReference type="PROSITE" id="PS50110"/>
    </source>
</evidence>
<feature type="domain" description="Response regulatory" evidence="4">
    <location>
        <begin position="445"/>
        <end position="556"/>
    </location>
</feature>
<dbReference type="GO" id="GO:0000160">
    <property type="term" value="P:phosphorelay signal transduction system"/>
    <property type="evidence" value="ECO:0007669"/>
    <property type="project" value="InterPro"/>
</dbReference>
<organism evidence="5 6">
    <name type="scientific">Engelhardtia mirabilis</name>
    <dbReference type="NCBI Taxonomy" id="2528011"/>
    <lineage>
        <taxon>Bacteria</taxon>
        <taxon>Pseudomonadati</taxon>
        <taxon>Planctomycetota</taxon>
        <taxon>Planctomycetia</taxon>
        <taxon>Planctomycetia incertae sedis</taxon>
        <taxon>Engelhardtia</taxon>
    </lineage>
</organism>
<name>A0A518BNP5_9BACT</name>
<dbReference type="InterPro" id="IPR001789">
    <property type="entry name" value="Sig_transdc_resp-reg_receiver"/>
</dbReference>
<evidence type="ECO:0000313" key="5">
    <source>
        <dbReference type="EMBL" id="QDU68598.1"/>
    </source>
</evidence>
<dbReference type="PROSITE" id="PS50005">
    <property type="entry name" value="TPR"/>
    <property type="match status" value="1"/>
</dbReference>
<reference evidence="5 6" key="1">
    <citation type="submission" date="2019-02" db="EMBL/GenBank/DDBJ databases">
        <title>Deep-cultivation of Planctomycetes and their phenomic and genomic characterization uncovers novel biology.</title>
        <authorList>
            <person name="Wiegand S."/>
            <person name="Jogler M."/>
            <person name="Boedeker C."/>
            <person name="Pinto D."/>
            <person name="Vollmers J."/>
            <person name="Rivas-Marin E."/>
            <person name="Kohn T."/>
            <person name="Peeters S.H."/>
            <person name="Heuer A."/>
            <person name="Rast P."/>
            <person name="Oberbeckmann S."/>
            <person name="Bunk B."/>
            <person name="Jeske O."/>
            <person name="Meyerdierks A."/>
            <person name="Storesund J.E."/>
            <person name="Kallscheuer N."/>
            <person name="Luecker S."/>
            <person name="Lage O.M."/>
            <person name="Pohl T."/>
            <person name="Merkel B.J."/>
            <person name="Hornburger P."/>
            <person name="Mueller R.-W."/>
            <person name="Bruemmer F."/>
            <person name="Labrenz M."/>
            <person name="Spormann A.M."/>
            <person name="Op den Camp H."/>
            <person name="Overmann J."/>
            <person name="Amann R."/>
            <person name="Jetten M.S.M."/>
            <person name="Mascher T."/>
            <person name="Medema M.H."/>
            <person name="Devos D.P."/>
            <person name="Kaster A.-K."/>
            <person name="Ovreas L."/>
            <person name="Rohde M."/>
            <person name="Galperin M.Y."/>
            <person name="Jogler C."/>
        </authorList>
    </citation>
    <scope>NUCLEOTIDE SEQUENCE [LARGE SCALE GENOMIC DNA]</scope>
    <source>
        <strain evidence="5 6">Pla133</strain>
    </source>
</reference>
<dbReference type="SUPFAM" id="SSF48371">
    <property type="entry name" value="ARM repeat"/>
    <property type="match status" value="2"/>
</dbReference>
<dbReference type="InterPro" id="IPR011006">
    <property type="entry name" value="CheY-like_superfamily"/>
</dbReference>
<dbReference type="Pfam" id="PF13646">
    <property type="entry name" value="HEAT_2"/>
    <property type="match status" value="1"/>
</dbReference>
<dbReference type="InterPro" id="IPR016024">
    <property type="entry name" value="ARM-type_fold"/>
</dbReference>
<dbReference type="RefSeq" id="WP_145067741.1">
    <property type="nucleotide sequence ID" value="NZ_CP036287.1"/>
</dbReference>
<protein>
    <submittedName>
        <fullName evidence="5">HEAT repeat protein</fullName>
    </submittedName>
</protein>
<evidence type="ECO:0000256" key="1">
    <source>
        <dbReference type="PROSITE-ProRule" id="PRU00169"/>
    </source>
</evidence>
<evidence type="ECO:0000256" key="2">
    <source>
        <dbReference type="PROSITE-ProRule" id="PRU00339"/>
    </source>
</evidence>
<dbReference type="Proteomes" id="UP000316921">
    <property type="component" value="Chromosome"/>
</dbReference>
<dbReference type="SUPFAM" id="SSF52172">
    <property type="entry name" value="CheY-like"/>
    <property type="match status" value="1"/>
</dbReference>
<evidence type="ECO:0000256" key="3">
    <source>
        <dbReference type="SAM" id="SignalP"/>
    </source>
</evidence>
<feature type="repeat" description="TPR" evidence="2">
    <location>
        <begin position="32"/>
        <end position="65"/>
    </location>
</feature>
<proteinExistence type="predicted"/>
<feature type="signal peptide" evidence="3">
    <location>
        <begin position="1"/>
        <end position="25"/>
    </location>
</feature>
<feature type="chain" id="PRO_5021705214" evidence="3">
    <location>
        <begin position="26"/>
        <end position="712"/>
    </location>
</feature>
<dbReference type="EMBL" id="CP036287">
    <property type="protein sequence ID" value="QDU68598.1"/>
    <property type="molecule type" value="Genomic_DNA"/>
</dbReference>